<dbReference type="AlphaFoldDB" id="A0A2N3Y1M8"/>
<feature type="transmembrane region" description="Helical" evidence="6">
    <location>
        <begin position="93"/>
        <end position="118"/>
    </location>
</feature>
<feature type="domain" description="Major facilitator superfamily (MFS) profile" evidence="7">
    <location>
        <begin position="1"/>
        <end position="384"/>
    </location>
</feature>
<feature type="transmembrane region" description="Helical" evidence="6">
    <location>
        <begin position="331"/>
        <end position="354"/>
    </location>
</feature>
<feature type="transmembrane region" description="Helical" evidence="6">
    <location>
        <begin position="272"/>
        <end position="291"/>
    </location>
</feature>
<comment type="caution">
    <text evidence="8">The sequence shown here is derived from an EMBL/GenBank/DDBJ whole genome shotgun (WGS) entry which is preliminary data.</text>
</comment>
<dbReference type="Proteomes" id="UP000233786">
    <property type="component" value="Unassembled WGS sequence"/>
</dbReference>
<evidence type="ECO:0000259" key="7">
    <source>
        <dbReference type="PROSITE" id="PS50850"/>
    </source>
</evidence>
<dbReference type="PROSITE" id="PS00217">
    <property type="entry name" value="SUGAR_TRANSPORT_2"/>
    <property type="match status" value="1"/>
</dbReference>
<evidence type="ECO:0000313" key="9">
    <source>
        <dbReference type="Proteomes" id="UP000233786"/>
    </source>
</evidence>
<feature type="transmembrane region" description="Helical" evidence="6">
    <location>
        <begin position="360"/>
        <end position="379"/>
    </location>
</feature>
<organism evidence="8 9">
    <name type="scientific">Saccharopolyspora spinosa</name>
    <dbReference type="NCBI Taxonomy" id="60894"/>
    <lineage>
        <taxon>Bacteria</taxon>
        <taxon>Bacillati</taxon>
        <taxon>Actinomycetota</taxon>
        <taxon>Actinomycetes</taxon>
        <taxon>Pseudonocardiales</taxon>
        <taxon>Pseudonocardiaceae</taxon>
        <taxon>Saccharopolyspora</taxon>
    </lineage>
</organism>
<feature type="transmembrane region" description="Helical" evidence="6">
    <location>
        <begin position="6"/>
        <end position="23"/>
    </location>
</feature>
<dbReference type="PANTHER" id="PTHR23511">
    <property type="entry name" value="SYNAPTIC VESICLE GLYCOPROTEIN 2"/>
    <property type="match status" value="1"/>
</dbReference>
<dbReference type="CDD" id="cd17316">
    <property type="entry name" value="MFS_SV2_like"/>
    <property type="match status" value="1"/>
</dbReference>
<dbReference type="Pfam" id="PF00083">
    <property type="entry name" value="Sugar_tr"/>
    <property type="match status" value="1"/>
</dbReference>
<dbReference type="GO" id="GO:0022857">
    <property type="term" value="F:transmembrane transporter activity"/>
    <property type="evidence" value="ECO:0007669"/>
    <property type="project" value="InterPro"/>
</dbReference>
<feature type="transmembrane region" description="Helical" evidence="6">
    <location>
        <begin position="244"/>
        <end position="265"/>
    </location>
</feature>
<dbReference type="InterPro" id="IPR020846">
    <property type="entry name" value="MFS_dom"/>
</dbReference>
<feature type="transmembrane region" description="Helical" evidence="6">
    <location>
        <begin position="60"/>
        <end position="81"/>
    </location>
</feature>
<dbReference type="InterPro" id="IPR036259">
    <property type="entry name" value="MFS_trans_sf"/>
</dbReference>
<feature type="transmembrane region" description="Helical" evidence="6">
    <location>
        <begin position="204"/>
        <end position="224"/>
    </location>
</feature>
<keyword evidence="3 6" id="KW-0812">Transmembrane</keyword>
<name>A0A2N3Y1M8_SACSN</name>
<keyword evidence="9" id="KW-1185">Reference proteome</keyword>
<sequence length="392" mass="40903">MSQGQTAVPASLNLAGYVLGAYLGVLADRIGRRRALIIAILIQGPASLLTGLSWDVASFTIFRALTGIGTGALLAIVVTYIAELAPGAKRGRYTQYAIVFAGVSHAVTGLVGAGLVALSPGYGWRALFAVGAMILLLLPVMAVLRLPESPRWLVLRGRGAEADVIVSRWEHSLGRDHLLPVPEPAPSEPASDAMPVRQLLRRPYLGRLVVVLAYWLIWYLWVYGFLGFSSLLFVDMGHAPTASVLYVALGELGALASTALPLFLVDRVERKYLITAMLVMGGSGLLVIATSSGATGLIVGSLITIAVTSGGSLAFGYTAEIFPTQARASGMAVADGFGHLSGVVAPMLVVGLVGTVSARGIFGIWAALAFAGGLLILAAGRRTQGTLTEVAR</sequence>
<evidence type="ECO:0000256" key="2">
    <source>
        <dbReference type="ARBA" id="ARBA00022448"/>
    </source>
</evidence>
<dbReference type="STRING" id="994479.GCA_000194155_07494"/>
<evidence type="ECO:0000313" key="8">
    <source>
        <dbReference type="EMBL" id="PKW16836.1"/>
    </source>
</evidence>
<dbReference type="PROSITE" id="PS50850">
    <property type="entry name" value="MFS"/>
    <property type="match status" value="1"/>
</dbReference>
<dbReference type="GO" id="GO:0005886">
    <property type="term" value="C:plasma membrane"/>
    <property type="evidence" value="ECO:0007669"/>
    <property type="project" value="UniProtKB-SubCell"/>
</dbReference>
<comment type="subcellular location">
    <subcellularLocation>
        <location evidence="1">Cell membrane</location>
        <topology evidence="1">Multi-pass membrane protein</topology>
    </subcellularLocation>
</comment>
<dbReference type="PROSITE" id="PS00216">
    <property type="entry name" value="SUGAR_TRANSPORT_1"/>
    <property type="match status" value="1"/>
</dbReference>
<dbReference type="InterPro" id="IPR005829">
    <property type="entry name" value="Sugar_transporter_CS"/>
</dbReference>
<feature type="transmembrane region" description="Helical" evidence="6">
    <location>
        <begin position="35"/>
        <end position="54"/>
    </location>
</feature>
<keyword evidence="5 6" id="KW-0472">Membrane</keyword>
<proteinExistence type="predicted"/>
<evidence type="ECO:0000256" key="1">
    <source>
        <dbReference type="ARBA" id="ARBA00004651"/>
    </source>
</evidence>
<accession>A0A2N3Y1M8</accession>
<evidence type="ECO:0000256" key="4">
    <source>
        <dbReference type="ARBA" id="ARBA00022989"/>
    </source>
</evidence>
<reference evidence="8" key="1">
    <citation type="submission" date="2017-12" db="EMBL/GenBank/DDBJ databases">
        <title>Sequencing the genomes of 1000 Actinobacteria strains.</title>
        <authorList>
            <person name="Klenk H.-P."/>
        </authorList>
    </citation>
    <scope>NUCLEOTIDE SEQUENCE [LARGE SCALE GENOMIC DNA]</scope>
    <source>
        <strain evidence="8">DSM 44228</strain>
    </source>
</reference>
<evidence type="ECO:0000256" key="5">
    <source>
        <dbReference type="ARBA" id="ARBA00023136"/>
    </source>
</evidence>
<feature type="transmembrane region" description="Helical" evidence="6">
    <location>
        <begin position="297"/>
        <end position="319"/>
    </location>
</feature>
<dbReference type="SUPFAM" id="SSF103473">
    <property type="entry name" value="MFS general substrate transporter"/>
    <property type="match status" value="1"/>
</dbReference>
<dbReference type="EMBL" id="PJNB01000001">
    <property type="protein sequence ID" value="PKW16836.1"/>
    <property type="molecule type" value="Genomic_DNA"/>
</dbReference>
<keyword evidence="2" id="KW-0813">Transport</keyword>
<evidence type="ECO:0000256" key="3">
    <source>
        <dbReference type="ARBA" id="ARBA00022692"/>
    </source>
</evidence>
<dbReference type="InterPro" id="IPR005828">
    <property type="entry name" value="MFS_sugar_transport-like"/>
</dbReference>
<feature type="transmembrane region" description="Helical" evidence="6">
    <location>
        <begin position="124"/>
        <end position="146"/>
    </location>
</feature>
<evidence type="ECO:0000256" key="6">
    <source>
        <dbReference type="SAM" id="Phobius"/>
    </source>
</evidence>
<gene>
    <name evidence="8" type="ORF">A8926_4729</name>
</gene>
<dbReference type="Gene3D" id="1.20.1250.20">
    <property type="entry name" value="MFS general substrate transporter like domains"/>
    <property type="match status" value="1"/>
</dbReference>
<protein>
    <submittedName>
        <fullName evidence="8">MFS transporter</fullName>
    </submittedName>
</protein>
<keyword evidence="4 6" id="KW-1133">Transmembrane helix</keyword>